<gene>
    <name evidence="3" type="ORF">IWZ03DRAFT_368998</name>
</gene>
<feature type="region of interest" description="Disordered" evidence="1">
    <location>
        <begin position="58"/>
        <end position="81"/>
    </location>
</feature>
<keyword evidence="2" id="KW-0732">Signal</keyword>
<accession>A0ABR1KUX2</accession>
<feature type="signal peptide" evidence="2">
    <location>
        <begin position="1"/>
        <end position="23"/>
    </location>
</feature>
<protein>
    <submittedName>
        <fullName evidence="3">Uncharacterized protein</fullName>
    </submittedName>
</protein>
<dbReference type="EMBL" id="JBBPHU010000002">
    <property type="protein sequence ID" value="KAK7521594.1"/>
    <property type="molecule type" value="Genomic_DNA"/>
</dbReference>
<name>A0ABR1KUX2_9PEZI</name>
<evidence type="ECO:0000256" key="1">
    <source>
        <dbReference type="SAM" id="MobiDB-lite"/>
    </source>
</evidence>
<organism evidence="3 4">
    <name type="scientific">Phyllosticta citriasiana</name>
    <dbReference type="NCBI Taxonomy" id="595635"/>
    <lineage>
        <taxon>Eukaryota</taxon>
        <taxon>Fungi</taxon>
        <taxon>Dikarya</taxon>
        <taxon>Ascomycota</taxon>
        <taxon>Pezizomycotina</taxon>
        <taxon>Dothideomycetes</taxon>
        <taxon>Dothideomycetes incertae sedis</taxon>
        <taxon>Botryosphaeriales</taxon>
        <taxon>Phyllostictaceae</taxon>
        <taxon>Phyllosticta</taxon>
    </lineage>
</organism>
<evidence type="ECO:0000256" key="2">
    <source>
        <dbReference type="SAM" id="SignalP"/>
    </source>
</evidence>
<evidence type="ECO:0000313" key="4">
    <source>
        <dbReference type="Proteomes" id="UP001363622"/>
    </source>
</evidence>
<proteinExistence type="predicted"/>
<feature type="chain" id="PRO_5047403510" evidence="2">
    <location>
        <begin position="24"/>
        <end position="185"/>
    </location>
</feature>
<reference evidence="3 4" key="1">
    <citation type="submission" date="2024-04" db="EMBL/GenBank/DDBJ databases">
        <title>Phyllosticta paracitricarpa is synonymous to the EU quarantine fungus P. citricarpa based on phylogenomic analyses.</title>
        <authorList>
            <consortium name="Lawrence Berkeley National Laboratory"/>
            <person name="Van Ingen-Buijs V.A."/>
            <person name="Van Westerhoven A.C."/>
            <person name="Haridas S."/>
            <person name="Skiadas P."/>
            <person name="Martin F."/>
            <person name="Groenewald J.Z."/>
            <person name="Crous P.W."/>
            <person name="Seidl M.F."/>
        </authorList>
    </citation>
    <scope>NUCLEOTIDE SEQUENCE [LARGE SCALE GENOMIC DNA]</scope>
    <source>
        <strain evidence="3 4">CBS 123371</strain>
    </source>
</reference>
<comment type="caution">
    <text evidence="3">The sequence shown here is derived from an EMBL/GenBank/DDBJ whole genome shotgun (WGS) entry which is preliminary data.</text>
</comment>
<keyword evidence="4" id="KW-1185">Reference proteome</keyword>
<dbReference type="Proteomes" id="UP001363622">
    <property type="component" value="Unassembled WGS sequence"/>
</dbReference>
<evidence type="ECO:0000313" key="3">
    <source>
        <dbReference type="EMBL" id="KAK7521594.1"/>
    </source>
</evidence>
<sequence>MVMMMMSATHACTVCTTRMLCLAAEYILSSSSSSSSLCRCHHHLHHLFSLHVSSTPRHLVSNGQGGQTHKHPPARSPTSQARRRLAIAGAGLVASLPLHRRPTAARSLPGAGSTPDAAASVVVKVVVVVGGQTGPAQRKHKTDEKCRRGGAECVGGFFAYLLIEEIGQGCLIAWLVECPALPCRA</sequence>